<name>A0A163K1R2_ABSGL</name>
<dbReference type="SUPFAM" id="SSF56801">
    <property type="entry name" value="Acetyl-CoA synthetase-like"/>
    <property type="match status" value="1"/>
</dbReference>
<dbReference type="GO" id="GO:0016020">
    <property type="term" value="C:membrane"/>
    <property type="evidence" value="ECO:0007669"/>
    <property type="project" value="TreeGrafter"/>
</dbReference>
<evidence type="ECO:0000313" key="4">
    <source>
        <dbReference type="EMBL" id="SAM05966.1"/>
    </source>
</evidence>
<dbReference type="GO" id="GO:0004467">
    <property type="term" value="F:long-chain fatty acid-CoA ligase activity"/>
    <property type="evidence" value="ECO:0007669"/>
    <property type="project" value="TreeGrafter"/>
</dbReference>
<dbReference type="Proteomes" id="UP000078561">
    <property type="component" value="Unassembled WGS sequence"/>
</dbReference>
<dbReference type="OrthoDB" id="1700726at2759"/>
<dbReference type="InParanoid" id="A0A163K1R2"/>
<evidence type="ECO:0000259" key="3">
    <source>
        <dbReference type="Pfam" id="PF00501"/>
    </source>
</evidence>
<dbReference type="OMA" id="KCPIVEH"/>
<dbReference type="PRINTS" id="PR00154">
    <property type="entry name" value="AMPBINDING"/>
</dbReference>
<organism evidence="4">
    <name type="scientific">Absidia glauca</name>
    <name type="common">Pin mould</name>
    <dbReference type="NCBI Taxonomy" id="4829"/>
    <lineage>
        <taxon>Eukaryota</taxon>
        <taxon>Fungi</taxon>
        <taxon>Fungi incertae sedis</taxon>
        <taxon>Mucoromycota</taxon>
        <taxon>Mucoromycotina</taxon>
        <taxon>Mucoromycetes</taxon>
        <taxon>Mucorales</taxon>
        <taxon>Cunninghamellaceae</taxon>
        <taxon>Absidia</taxon>
    </lineage>
</organism>
<dbReference type="STRING" id="4829.A0A163K1R2"/>
<accession>A0A163K1R2</accession>
<dbReference type="GO" id="GO:0005524">
    <property type="term" value="F:ATP binding"/>
    <property type="evidence" value="ECO:0007669"/>
    <property type="project" value="UniProtKB-KW"/>
</dbReference>
<dbReference type="Gene3D" id="3.40.50.12780">
    <property type="entry name" value="N-terminal domain of ligase-like"/>
    <property type="match status" value="1"/>
</dbReference>
<feature type="domain" description="AMP-dependent synthetase/ligase" evidence="3">
    <location>
        <begin position="77"/>
        <end position="487"/>
    </location>
</feature>
<reference evidence="4" key="1">
    <citation type="submission" date="2016-04" db="EMBL/GenBank/DDBJ databases">
        <authorList>
            <person name="Evans L.H."/>
            <person name="Alamgir A."/>
            <person name="Owens N."/>
            <person name="Weber N.D."/>
            <person name="Virtaneva K."/>
            <person name="Barbian K."/>
            <person name="Babar A."/>
            <person name="Rosenke K."/>
        </authorList>
    </citation>
    <scope>NUCLEOTIDE SEQUENCE [LARGE SCALE GENOMIC DNA]</scope>
    <source>
        <strain evidence="4">CBS 101.48</strain>
    </source>
</reference>
<dbReference type="PANTHER" id="PTHR43272">
    <property type="entry name" value="LONG-CHAIN-FATTY-ACID--COA LIGASE"/>
    <property type="match status" value="1"/>
</dbReference>
<dbReference type="InterPro" id="IPR042099">
    <property type="entry name" value="ANL_N_sf"/>
</dbReference>
<dbReference type="Pfam" id="PF00501">
    <property type="entry name" value="AMP-binding"/>
    <property type="match status" value="1"/>
</dbReference>
<gene>
    <name evidence="4" type="primary">ABSGL_11842.1 scaffold 12357</name>
</gene>
<evidence type="ECO:0000313" key="5">
    <source>
        <dbReference type="Proteomes" id="UP000078561"/>
    </source>
</evidence>
<keyword evidence="5" id="KW-1185">Reference proteome</keyword>
<dbReference type="PROSITE" id="PS00455">
    <property type="entry name" value="AMP_BINDING"/>
    <property type="match status" value="1"/>
</dbReference>
<evidence type="ECO:0000256" key="1">
    <source>
        <dbReference type="ARBA" id="ARBA00022741"/>
    </source>
</evidence>
<sequence>MPQIHCNIELENTSKPGETGIYRNTSIEGGLMQTYEKNIRTLYDVWQDVLPRAQHLDCIGYRPVLNPITQEKSHNFCWQTYGQVAGRVDCFGAGLRHLVKETTGKTAESGPSPIGIWALNRPEWGITDIACMSFGFYTVALYDTLGDDTVRFVINHSELEVVICSANHIRHLLEIQADCPGLKLIVSMDPLNDTNNGTALVSWAKEKGILLLDFDGVEQLGKQHSHPHTPPNPSDLAVILYTSGTTGNPKGVMLTHGNFLAPLSSANSSFEFMFGQEALLSFMPLAHIFGRIMDWLMWANAGRVGYFSGSVDTLLEDIQILKPSLFGAVPRLLNRIYSKLAQATIHAPGILGHLFRRATQVKIAALRNQQGSTHALWDRLLFNKVKQALGGNIRLMVSGSAPIAGEVMEFLKVALCVDIAEAYGSTENGGAATFHQTGEYRTGHVGAACLCTELKLVDVPELNYLTTDPQPRGEICTRGHSTFLGYYKDEEKTKEALIDGWFHTGDIGMMDRNNCLVVIDRKKNIFKLAQGEYIAPEKIENVLMNDALVMQAFVYGDSLQSTLVAIIVPDPEALMVMARGLGYGDSLETLCSDQGLVDKLLAHLKKVANHGGLKGFEIPKAISLEPVPFSIENGILTPTMKLKRPEAKQMYLDRIESMYQHLALESPKAML</sequence>
<keyword evidence="1" id="KW-0547">Nucleotide-binding</keyword>
<dbReference type="PANTHER" id="PTHR43272:SF33">
    <property type="entry name" value="AMP-BINDING DOMAIN-CONTAINING PROTEIN-RELATED"/>
    <property type="match status" value="1"/>
</dbReference>
<dbReference type="InterPro" id="IPR000873">
    <property type="entry name" value="AMP-dep_synth/lig_dom"/>
</dbReference>
<dbReference type="GO" id="GO:0005783">
    <property type="term" value="C:endoplasmic reticulum"/>
    <property type="evidence" value="ECO:0007669"/>
    <property type="project" value="TreeGrafter"/>
</dbReference>
<dbReference type="AlphaFoldDB" id="A0A163K1R2"/>
<proteinExistence type="predicted"/>
<dbReference type="EMBL" id="LT554489">
    <property type="protein sequence ID" value="SAM05966.1"/>
    <property type="molecule type" value="Genomic_DNA"/>
</dbReference>
<keyword evidence="2" id="KW-0067">ATP-binding</keyword>
<protein>
    <recommendedName>
        <fullName evidence="3">AMP-dependent synthetase/ligase domain-containing protein</fullName>
    </recommendedName>
</protein>
<dbReference type="InterPro" id="IPR020459">
    <property type="entry name" value="AMP-binding"/>
</dbReference>
<dbReference type="InterPro" id="IPR020845">
    <property type="entry name" value="AMP-binding_CS"/>
</dbReference>
<evidence type="ECO:0000256" key="2">
    <source>
        <dbReference type="ARBA" id="ARBA00022840"/>
    </source>
</evidence>